<evidence type="ECO:0000313" key="2">
    <source>
        <dbReference type="EMBL" id="RAJ12941.1"/>
    </source>
</evidence>
<reference evidence="2 3" key="1">
    <citation type="submission" date="2018-06" db="EMBL/GenBank/DDBJ databases">
        <title>Genomic Encyclopedia of Archaeal and Bacterial Type Strains, Phase II (KMG-II): from individual species to whole genera.</title>
        <authorList>
            <person name="Goeker M."/>
        </authorList>
    </citation>
    <scope>NUCLEOTIDE SEQUENCE [LARGE SCALE GENOMIC DNA]</scope>
    <source>
        <strain evidence="2 3">DSM 24464</strain>
    </source>
</reference>
<evidence type="ECO:0008006" key="4">
    <source>
        <dbReference type="Google" id="ProtNLM"/>
    </source>
</evidence>
<keyword evidence="3" id="KW-1185">Reference proteome</keyword>
<organism evidence="2 3">
    <name type="scientific">Olleya aquimaris</name>
    <dbReference type="NCBI Taxonomy" id="639310"/>
    <lineage>
        <taxon>Bacteria</taxon>
        <taxon>Pseudomonadati</taxon>
        <taxon>Bacteroidota</taxon>
        <taxon>Flavobacteriia</taxon>
        <taxon>Flavobacteriales</taxon>
        <taxon>Flavobacteriaceae</taxon>
    </lineage>
</organism>
<feature type="transmembrane region" description="Helical" evidence="1">
    <location>
        <begin position="9"/>
        <end position="28"/>
    </location>
</feature>
<gene>
    <name evidence="2" type="ORF">LY08_02223</name>
</gene>
<dbReference type="OrthoDB" id="799967at2"/>
<keyword evidence="1" id="KW-1133">Transmembrane helix</keyword>
<dbReference type="AlphaFoldDB" id="A0A327R8E4"/>
<dbReference type="Proteomes" id="UP000248703">
    <property type="component" value="Unassembled WGS sequence"/>
</dbReference>
<dbReference type="EMBL" id="QLLO01000008">
    <property type="protein sequence ID" value="RAJ12941.1"/>
    <property type="molecule type" value="Genomic_DNA"/>
</dbReference>
<feature type="transmembrane region" description="Helical" evidence="1">
    <location>
        <begin position="34"/>
        <end position="57"/>
    </location>
</feature>
<keyword evidence="1" id="KW-0472">Membrane</keyword>
<sequence length="64" mass="7130">MNLKQFKVPLLLLIVGVILTIIGAYFKVQAIEHGSLLLTIGTFLEFCAIFLGIIKLIKISRQKS</sequence>
<keyword evidence="1" id="KW-0812">Transmembrane</keyword>
<protein>
    <recommendedName>
        <fullName evidence="4">Gliding motility protein GldL</fullName>
    </recommendedName>
</protein>
<accession>A0A327R8E4</accession>
<evidence type="ECO:0000313" key="3">
    <source>
        <dbReference type="Proteomes" id="UP000248703"/>
    </source>
</evidence>
<comment type="caution">
    <text evidence="2">The sequence shown here is derived from an EMBL/GenBank/DDBJ whole genome shotgun (WGS) entry which is preliminary data.</text>
</comment>
<proteinExistence type="predicted"/>
<evidence type="ECO:0000256" key="1">
    <source>
        <dbReference type="SAM" id="Phobius"/>
    </source>
</evidence>
<name>A0A327R8E4_9FLAO</name>
<dbReference type="RefSeq" id="WP_111660495.1">
    <property type="nucleotide sequence ID" value="NZ_QLLO01000008.1"/>
</dbReference>